<dbReference type="InterPro" id="IPR051450">
    <property type="entry name" value="Gfo/Idh/MocA_Oxidoreductases"/>
</dbReference>
<protein>
    <submittedName>
        <fullName evidence="2">Gfo/Idh/MocA family oxidoreductase</fullName>
    </submittedName>
</protein>
<evidence type="ECO:0000259" key="1">
    <source>
        <dbReference type="Pfam" id="PF01408"/>
    </source>
</evidence>
<dbReference type="RefSeq" id="WP_131178982.1">
    <property type="nucleotide sequence ID" value="NZ_QJUI01000004.1"/>
</dbReference>
<dbReference type="Pfam" id="PF01408">
    <property type="entry name" value="GFO_IDH_MocA"/>
    <property type="match status" value="1"/>
</dbReference>
<dbReference type="PANTHER" id="PTHR43377:SF1">
    <property type="entry name" value="BILIVERDIN REDUCTASE A"/>
    <property type="match status" value="1"/>
</dbReference>
<dbReference type="InterPro" id="IPR036291">
    <property type="entry name" value="NAD(P)-bd_dom_sf"/>
</dbReference>
<dbReference type="Proteomes" id="UP000292302">
    <property type="component" value="Unassembled WGS sequence"/>
</dbReference>
<comment type="caution">
    <text evidence="2">The sequence shown here is derived from an EMBL/GenBank/DDBJ whole genome shotgun (WGS) entry which is preliminary data.</text>
</comment>
<dbReference type="Gene3D" id="3.30.360.10">
    <property type="entry name" value="Dihydrodipicolinate Reductase, domain 2"/>
    <property type="match status" value="1"/>
</dbReference>
<keyword evidence="3" id="KW-1185">Reference proteome</keyword>
<gene>
    <name evidence="2" type="ORF">DNK06_05210</name>
</gene>
<evidence type="ECO:0000313" key="2">
    <source>
        <dbReference type="EMBL" id="TBU81920.1"/>
    </source>
</evidence>
<dbReference type="Gene3D" id="3.40.50.720">
    <property type="entry name" value="NAD(P)-binding Rossmann-like Domain"/>
    <property type="match status" value="1"/>
</dbReference>
<dbReference type="OrthoDB" id="9793050at2"/>
<dbReference type="AlphaFoldDB" id="A0A4Q9QRF6"/>
<dbReference type="InterPro" id="IPR000683">
    <property type="entry name" value="Gfo/Idh/MocA-like_OxRdtase_N"/>
</dbReference>
<accession>A0A4Q9QRF6</accession>
<feature type="domain" description="Gfo/Idh/MocA-like oxidoreductase N-terminal" evidence="1">
    <location>
        <begin position="4"/>
        <end position="123"/>
    </location>
</feature>
<name>A0A4Q9QRF6_9GAMM</name>
<dbReference type="PANTHER" id="PTHR43377">
    <property type="entry name" value="BILIVERDIN REDUCTASE A"/>
    <property type="match status" value="1"/>
</dbReference>
<dbReference type="EMBL" id="QJUI01000004">
    <property type="protein sequence ID" value="TBU81920.1"/>
    <property type="molecule type" value="Genomic_DNA"/>
</dbReference>
<proteinExistence type="predicted"/>
<reference evidence="2 3" key="1">
    <citation type="submission" date="2018-06" db="EMBL/GenBank/DDBJ databases">
        <title>Three novel Pseudomonas species isolated from symptomatic oak.</title>
        <authorList>
            <person name="Bueno-Gonzalez V."/>
            <person name="Brady C."/>
        </authorList>
    </citation>
    <scope>NUCLEOTIDE SEQUENCE [LARGE SCALE GENOMIC DNA]</scope>
    <source>
        <strain evidence="2 3">P9A</strain>
    </source>
</reference>
<evidence type="ECO:0000313" key="3">
    <source>
        <dbReference type="Proteomes" id="UP000292302"/>
    </source>
</evidence>
<dbReference type="GO" id="GO:0000166">
    <property type="term" value="F:nucleotide binding"/>
    <property type="evidence" value="ECO:0007669"/>
    <property type="project" value="InterPro"/>
</dbReference>
<sequence>MTNNVLIVGSGAMAKEYIKVLRALDTSVTVVGRSASGVQAFERDTGVVALAGGLDANLATLDLTLFSHCIVTTNVTQLYDNVCSLLHAGAKRILVEKPFVLERQQLENASQLAKEKAAEVFIAYNRRFFSSIIKAHEIIEADGGLEMVKFDFTEWAHVIEGLEKDAHEKARWLLANSTHVIDLAFHFAGAPKALTAYRTGALDWHPSAKVFAGAGISKRDILFSYGSDWGSAGRWWLELFTPLRKLRLCPVEKLLETRKGTVTEQEIPLDDEIEKAFKPGLYRQTERFLSVDTGHLCSLDELQEIFPWFCEIAGYPAHA</sequence>
<dbReference type="SUPFAM" id="SSF51735">
    <property type="entry name" value="NAD(P)-binding Rossmann-fold domains"/>
    <property type="match status" value="1"/>
</dbReference>
<organism evidence="2 3">
    <name type="scientific">Phytopseudomonas daroniae</name>
    <dbReference type="NCBI Taxonomy" id="2487519"/>
    <lineage>
        <taxon>Bacteria</taxon>
        <taxon>Pseudomonadati</taxon>
        <taxon>Pseudomonadota</taxon>
        <taxon>Gammaproteobacteria</taxon>
        <taxon>Pseudomonadales</taxon>
        <taxon>Pseudomonadaceae</taxon>
        <taxon>Phytopseudomonas</taxon>
    </lineage>
</organism>